<feature type="compositionally biased region" description="Polar residues" evidence="1">
    <location>
        <begin position="310"/>
        <end position="322"/>
    </location>
</feature>
<feature type="compositionally biased region" description="Basic and acidic residues" evidence="1">
    <location>
        <begin position="408"/>
        <end position="441"/>
    </location>
</feature>
<dbReference type="Proteomes" id="UP001215598">
    <property type="component" value="Unassembled WGS sequence"/>
</dbReference>
<name>A0AAD7HFK6_9AGAR</name>
<feature type="compositionally biased region" description="Basic and acidic residues" evidence="1">
    <location>
        <begin position="488"/>
        <end position="503"/>
    </location>
</feature>
<feature type="region of interest" description="Disordered" evidence="1">
    <location>
        <begin position="471"/>
        <end position="522"/>
    </location>
</feature>
<organism evidence="2 3">
    <name type="scientific">Mycena metata</name>
    <dbReference type="NCBI Taxonomy" id="1033252"/>
    <lineage>
        <taxon>Eukaryota</taxon>
        <taxon>Fungi</taxon>
        <taxon>Dikarya</taxon>
        <taxon>Basidiomycota</taxon>
        <taxon>Agaricomycotina</taxon>
        <taxon>Agaricomycetes</taxon>
        <taxon>Agaricomycetidae</taxon>
        <taxon>Agaricales</taxon>
        <taxon>Marasmiineae</taxon>
        <taxon>Mycenaceae</taxon>
        <taxon>Mycena</taxon>
    </lineage>
</organism>
<reference evidence="2" key="1">
    <citation type="submission" date="2023-03" db="EMBL/GenBank/DDBJ databases">
        <title>Massive genome expansion in bonnet fungi (Mycena s.s.) driven by repeated elements and novel gene families across ecological guilds.</title>
        <authorList>
            <consortium name="Lawrence Berkeley National Laboratory"/>
            <person name="Harder C.B."/>
            <person name="Miyauchi S."/>
            <person name="Viragh M."/>
            <person name="Kuo A."/>
            <person name="Thoen E."/>
            <person name="Andreopoulos B."/>
            <person name="Lu D."/>
            <person name="Skrede I."/>
            <person name="Drula E."/>
            <person name="Henrissat B."/>
            <person name="Morin E."/>
            <person name="Kohler A."/>
            <person name="Barry K."/>
            <person name="LaButti K."/>
            <person name="Morin E."/>
            <person name="Salamov A."/>
            <person name="Lipzen A."/>
            <person name="Mereny Z."/>
            <person name="Hegedus B."/>
            <person name="Baldrian P."/>
            <person name="Stursova M."/>
            <person name="Weitz H."/>
            <person name="Taylor A."/>
            <person name="Grigoriev I.V."/>
            <person name="Nagy L.G."/>
            <person name="Martin F."/>
            <person name="Kauserud H."/>
        </authorList>
    </citation>
    <scope>NUCLEOTIDE SEQUENCE</scope>
    <source>
        <strain evidence="2">CBHHK182m</strain>
    </source>
</reference>
<keyword evidence="3" id="KW-1185">Reference proteome</keyword>
<feature type="compositionally biased region" description="Polar residues" evidence="1">
    <location>
        <begin position="581"/>
        <end position="592"/>
    </location>
</feature>
<accession>A0AAD7HFK6</accession>
<feature type="region of interest" description="Disordered" evidence="1">
    <location>
        <begin position="63"/>
        <end position="88"/>
    </location>
</feature>
<gene>
    <name evidence="2" type="ORF">B0H16DRAFT_1794435</name>
</gene>
<sequence length="603" mass="66671">MNRLVGRKGGNHDESVLAALTTWVNTAAQYIPIAKPSSRPWYIRKGEVVGHLIDPEGYVNKLKNDEERDLTEAEAKPDAREDNRLDGDEAWGRKTTAIPEDPLRNVNISTLVNWGPDILSNQKGPLEEVLPCNAGTFGGAGPLGHVHTKVPIPLKPDMQPISMPMYGALPAKREFIDKQMDPWFKAVIEPSVSPWGFPCIVVYRNGKPCLVIDYRKINKRTVPDEFPLPIADEEAEDLDQFDGDTFHSPTPFTELARSAEFTFVAPAAESKVLKRHKGHPDAPTLASSPEKKRVRETPRERGPPPRLQFDTPTIANPVSPGTLNDVFGPTIPSMPSTSTVGHTRNTAATTPMDSKIEVMSSDLFGPTPASTPSNVPAGTGAAAATKPRNLKGFFKVVTKEEKEAMQARDAELFRNTHEEREKQQREEKYEAELRTRENACERKRKSRANLRAEKIAAGWVPSAAGRKRRKIVELEKNDTGPSASSSKLAEDWRQYRGFREASRKNNKPQGRKRKIENKPTDASRVNWKNPLIWPHVEMAVAGINPPLSTGESVSALSIRLSVTAPPRPPGYSRCRPGPSKFASSLNSPSRSATHTHHTPLAQS</sequence>
<dbReference type="InterPro" id="IPR053134">
    <property type="entry name" value="RNA-dir_DNA_polymerase"/>
</dbReference>
<dbReference type="PANTHER" id="PTHR24559:SF444">
    <property type="entry name" value="REVERSE TRANSCRIPTASE DOMAIN-CONTAINING PROTEIN"/>
    <property type="match status" value="1"/>
</dbReference>
<feature type="region of interest" description="Disordered" evidence="1">
    <location>
        <begin position="562"/>
        <end position="603"/>
    </location>
</feature>
<dbReference type="PANTHER" id="PTHR24559">
    <property type="entry name" value="TRANSPOSON TY3-I GAG-POL POLYPROTEIN"/>
    <property type="match status" value="1"/>
</dbReference>
<feature type="region of interest" description="Disordered" evidence="1">
    <location>
        <begin position="272"/>
        <end position="322"/>
    </location>
</feature>
<proteinExistence type="predicted"/>
<protein>
    <submittedName>
        <fullName evidence="2">Uncharacterized protein</fullName>
    </submittedName>
</protein>
<evidence type="ECO:0000313" key="3">
    <source>
        <dbReference type="Proteomes" id="UP001215598"/>
    </source>
</evidence>
<dbReference type="Gene3D" id="3.10.10.10">
    <property type="entry name" value="HIV Type 1 Reverse Transcriptase, subunit A, domain 1"/>
    <property type="match status" value="1"/>
</dbReference>
<comment type="caution">
    <text evidence="2">The sequence shown here is derived from an EMBL/GenBank/DDBJ whole genome shotgun (WGS) entry which is preliminary data.</text>
</comment>
<dbReference type="EMBL" id="JARKIB010000249">
    <property type="protein sequence ID" value="KAJ7719668.1"/>
    <property type="molecule type" value="Genomic_DNA"/>
</dbReference>
<dbReference type="SUPFAM" id="SSF56672">
    <property type="entry name" value="DNA/RNA polymerases"/>
    <property type="match status" value="1"/>
</dbReference>
<feature type="compositionally biased region" description="Basic and acidic residues" evidence="1">
    <location>
        <begin position="289"/>
        <end position="303"/>
    </location>
</feature>
<evidence type="ECO:0000256" key="1">
    <source>
        <dbReference type="SAM" id="MobiDB-lite"/>
    </source>
</evidence>
<feature type="compositionally biased region" description="Basic residues" evidence="1">
    <location>
        <begin position="504"/>
        <end position="515"/>
    </location>
</feature>
<dbReference type="AlphaFoldDB" id="A0AAD7HFK6"/>
<dbReference type="InterPro" id="IPR043502">
    <property type="entry name" value="DNA/RNA_pol_sf"/>
</dbReference>
<feature type="region of interest" description="Disordered" evidence="1">
    <location>
        <begin position="408"/>
        <end position="446"/>
    </location>
</feature>
<evidence type="ECO:0000313" key="2">
    <source>
        <dbReference type="EMBL" id="KAJ7719668.1"/>
    </source>
</evidence>